<evidence type="ECO:0000259" key="1">
    <source>
        <dbReference type="Pfam" id="PF16087"/>
    </source>
</evidence>
<dbReference type="InterPro" id="IPR032135">
    <property type="entry name" value="DUF4817"/>
</dbReference>
<organism evidence="2">
    <name type="scientific">Anoplophora glabripennis</name>
    <name type="common">Asian longhorn beetle</name>
    <name type="synonym">Anoplophora nobilis</name>
    <dbReference type="NCBI Taxonomy" id="217634"/>
    <lineage>
        <taxon>Eukaryota</taxon>
        <taxon>Metazoa</taxon>
        <taxon>Ecdysozoa</taxon>
        <taxon>Arthropoda</taxon>
        <taxon>Hexapoda</taxon>
        <taxon>Insecta</taxon>
        <taxon>Pterygota</taxon>
        <taxon>Neoptera</taxon>
        <taxon>Endopterygota</taxon>
        <taxon>Coleoptera</taxon>
        <taxon>Polyphaga</taxon>
        <taxon>Cucujiformia</taxon>
        <taxon>Chrysomeloidea</taxon>
        <taxon>Cerambycidae</taxon>
        <taxon>Lamiinae</taxon>
        <taxon>Lamiini</taxon>
        <taxon>Anoplophora</taxon>
    </lineage>
</organism>
<dbReference type="PANTHER" id="PTHR47326:SF1">
    <property type="entry name" value="HTH PSQ-TYPE DOMAIN-CONTAINING PROTEIN"/>
    <property type="match status" value="1"/>
</dbReference>
<dbReference type="AlphaFoldDB" id="V5GGQ1"/>
<dbReference type="Pfam" id="PF16087">
    <property type="entry name" value="DUF4817"/>
    <property type="match status" value="1"/>
</dbReference>
<dbReference type="PANTHER" id="PTHR47326">
    <property type="entry name" value="TRANSPOSABLE ELEMENT TC3 TRANSPOSASE-LIKE PROTEIN"/>
    <property type="match status" value="1"/>
</dbReference>
<accession>V5GGQ1</accession>
<feature type="non-terminal residue" evidence="2">
    <location>
        <position position="119"/>
    </location>
</feature>
<dbReference type="EMBL" id="GALX01005312">
    <property type="protein sequence ID" value="JAB63154.1"/>
    <property type="molecule type" value="Transcribed_RNA"/>
</dbReference>
<name>V5GGQ1_ANOGL</name>
<sequence length="119" mass="13548">NCCINYPLDKAFKLIIKISLIMPSIFSNNEYADMVFVYGFCDGNATAARREYAVRFPHRRLPAKETFSTTFSRLRQTGSFGIPTYADGHFAPLQDEVRSNTILNHFDESPSTCVSLRKK</sequence>
<proteinExistence type="predicted"/>
<protein>
    <recommendedName>
        <fullName evidence="1">DUF4817 domain-containing protein</fullName>
    </recommendedName>
</protein>
<feature type="domain" description="DUF4817" evidence="1">
    <location>
        <begin position="29"/>
        <end position="79"/>
    </location>
</feature>
<evidence type="ECO:0000313" key="2">
    <source>
        <dbReference type="EMBL" id="JAB63154.1"/>
    </source>
</evidence>
<reference evidence="2" key="1">
    <citation type="submission" date="2013-07" db="EMBL/GenBank/DDBJ databases">
        <title>Midgut Transcriptome Profiling of Anoplphora glabripennis, a Lignocellulose Degrading, Wood-Boring Cerambycid.</title>
        <authorList>
            <person name="Scully E.D."/>
            <person name="Hoover K."/>
            <person name="Carlson J.E."/>
            <person name="Tien M."/>
            <person name="Geib S.M."/>
        </authorList>
    </citation>
    <scope>NUCLEOTIDE SEQUENCE</scope>
</reference>
<feature type="non-terminal residue" evidence="2">
    <location>
        <position position="1"/>
    </location>
</feature>